<protein>
    <submittedName>
        <fullName evidence="2">Uncharacterized protein</fullName>
    </submittedName>
</protein>
<proteinExistence type="predicted"/>
<evidence type="ECO:0000313" key="2">
    <source>
        <dbReference type="EMBL" id="GAA0557060.1"/>
    </source>
</evidence>
<dbReference type="Proteomes" id="UP001499951">
    <property type="component" value="Unassembled WGS sequence"/>
</dbReference>
<organism evidence="2 3">
    <name type="scientific">Rhizomicrobium electricum</name>
    <dbReference type="NCBI Taxonomy" id="480070"/>
    <lineage>
        <taxon>Bacteria</taxon>
        <taxon>Pseudomonadati</taxon>
        <taxon>Pseudomonadota</taxon>
        <taxon>Alphaproteobacteria</taxon>
        <taxon>Micropepsales</taxon>
        <taxon>Micropepsaceae</taxon>
        <taxon>Rhizomicrobium</taxon>
    </lineage>
</organism>
<name>A0ABN1E1A7_9PROT</name>
<feature type="transmembrane region" description="Helical" evidence="1">
    <location>
        <begin position="12"/>
        <end position="33"/>
    </location>
</feature>
<feature type="transmembrane region" description="Helical" evidence="1">
    <location>
        <begin position="39"/>
        <end position="60"/>
    </location>
</feature>
<accession>A0ABN1E1A7</accession>
<feature type="transmembrane region" description="Helical" evidence="1">
    <location>
        <begin position="72"/>
        <end position="95"/>
    </location>
</feature>
<keyword evidence="1" id="KW-0472">Membrane</keyword>
<reference evidence="2 3" key="1">
    <citation type="journal article" date="2019" name="Int. J. Syst. Evol. Microbiol.">
        <title>The Global Catalogue of Microorganisms (GCM) 10K type strain sequencing project: providing services to taxonomists for standard genome sequencing and annotation.</title>
        <authorList>
            <consortium name="The Broad Institute Genomics Platform"/>
            <consortium name="The Broad Institute Genome Sequencing Center for Infectious Disease"/>
            <person name="Wu L."/>
            <person name="Ma J."/>
        </authorList>
    </citation>
    <scope>NUCLEOTIDE SEQUENCE [LARGE SCALE GENOMIC DNA]</scope>
    <source>
        <strain evidence="2 3">JCM 15089</strain>
    </source>
</reference>
<sequence>MRYSKAGFWGRQIAAMGVMALGLVVIVLVPPHGPSIPKAIALSVLTVCCVGLTLTCYRNADEVIIHQHKTAWFWGSMTALGAIVPLVIAVTWHLFDINGLLPFVHPTPEEYFVNGVLSVLLLQLIGYAVFRFVGKFRNGAL</sequence>
<keyword evidence="1" id="KW-1133">Transmembrane helix</keyword>
<comment type="caution">
    <text evidence="2">The sequence shown here is derived from an EMBL/GenBank/DDBJ whole genome shotgun (WGS) entry which is preliminary data.</text>
</comment>
<evidence type="ECO:0000313" key="3">
    <source>
        <dbReference type="Proteomes" id="UP001499951"/>
    </source>
</evidence>
<keyword evidence="3" id="KW-1185">Reference proteome</keyword>
<evidence type="ECO:0000256" key="1">
    <source>
        <dbReference type="SAM" id="Phobius"/>
    </source>
</evidence>
<dbReference type="EMBL" id="BAAADD010000001">
    <property type="protein sequence ID" value="GAA0557060.1"/>
    <property type="molecule type" value="Genomic_DNA"/>
</dbReference>
<gene>
    <name evidence="2" type="ORF">GCM10008942_01910</name>
</gene>
<keyword evidence="1" id="KW-0812">Transmembrane</keyword>
<feature type="transmembrane region" description="Helical" evidence="1">
    <location>
        <begin position="115"/>
        <end position="133"/>
    </location>
</feature>
<dbReference type="RefSeq" id="WP_166930539.1">
    <property type="nucleotide sequence ID" value="NZ_BAAADD010000001.1"/>
</dbReference>